<proteinExistence type="predicted"/>
<dbReference type="RefSeq" id="WP_165136912.1">
    <property type="nucleotide sequence ID" value="NZ_CP049253.1"/>
</dbReference>
<dbReference type="PANTHER" id="PTHR22683:SF1">
    <property type="entry name" value="TYPE VII SECRETION SYSTEM PROTEIN ESSC"/>
    <property type="match status" value="1"/>
</dbReference>
<dbReference type="PANTHER" id="PTHR22683">
    <property type="entry name" value="SPORULATION PROTEIN RELATED"/>
    <property type="match status" value="1"/>
</dbReference>
<reference evidence="6 7" key="1">
    <citation type="submission" date="2021-03" db="EMBL/GenBank/DDBJ databases">
        <title>Sequencing the genomes of 1000 actinobacteria strains.</title>
        <authorList>
            <person name="Klenk H.-P."/>
        </authorList>
    </citation>
    <scope>NUCLEOTIDE SEQUENCE [LARGE SCALE GENOMIC DNA]</scope>
    <source>
        <strain evidence="6 7">DSM 24221</strain>
    </source>
</reference>
<dbReference type="InterPro" id="IPR003593">
    <property type="entry name" value="AAA+_ATPase"/>
</dbReference>
<protein>
    <submittedName>
        <fullName evidence="6">S-DNA-T family DNA segregation ATPase FtsK/SpoIIIE</fullName>
    </submittedName>
</protein>
<keyword evidence="7" id="KW-1185">Reference proteome</keyword>
<dbReference type="InterPro" id="IPR027417">
    <property type="entry name" value="P-loop_NTPase"/>
</dbReference>
<dbReference type="SMART" id="SM00382">
    <property type="entry name" value="AAA"/>
    <property type="match status" value="2"/>
</dbReference>
<dbReference type="InterPro" id="IPR050206">
    <property type="entry name" value="FtsK/SpoIIIE/SftA"/>
</dbReference>
<dbReference type="Pfam" id="PF01580">
    <property type="entry name" value="FtsK_SpoIIIE"/>
    <property type="match status" value="1"/>
</dbReference>
<evidence type="ECO:0000259" key="5">
    <source>
        <dbReference type="PROSITE" id="PS50901"/>
    </source>
</evidence>
<feature type="region of interest" description="Disordered" evidence="4">
    <location>
        <begin position="1"/>
        <end position="23"/>
    </location>
</feature>
<dbReference type="InterPro" id="IPR002543">
    <property type="entry name" value="FtsK_dom"/>
</dbReference>
<dbReference type="EMBL" id="JAGIOL010000001">
    <property type="protein sequence ID" value="MBP2436233.1"/>
    <property type="molecule type" value="Genomic_DNA"/>
</dbReference>
<accession>A0ABS4ZGQ3</accession>
<dbReference type="Proteomes" id="UP001519362">
    <property type="component" value="Unassembled WGS sequence"/>
</dbReference>
<sequence length="935" mass="98244">MTTLPDAPRRISQPIDLPDLPEPPGRRPFPILASLVPVVGAVVMWRLTGSIFMLWFAALGPFMAIASLADGARSAARERKRAQRALGEACDAAEEEIARRHDDERALRRAASPDVVRTIRSDGWVWRRPGQAVVGTGTALSAVRVSGGEGDRVEALRTRAEALENAPVTVPWQSGVCVRGPEITARAVARALALQVLLRTPPREVRVIGDPLAEGWAKNLPHVAAENETVSLALIRADEPVPVGASAVIAVAGQGDPIPHECAALIEIDEGLRGRLIADTGDVSLDLEAISVGQAHAIAATMAGRAGVRDETLPPGPVPLANVLERDQHDADRAPAGLRAVIGLGPHTGENDPPVVDVDLVADGPHAVVVGTTGAGKSELLTTWITALAASAGPGEVVFLLGDFKGGTAFEHLRMLPHVTGIMTDLDGGGALRAVEGLRAEIRRRELVIAAAGARDIGDPRVRMARLVIVIDEFAALLQEHPDLHAVFTDVAARGRGLGMHLVLGTQRASGILRDALVANSPLRIALRVAETSESSQLIGADVAAKIPGDAAHRGVGYVKRAGDTAAHIARFALTRADDVRRAAEAHGDAETADGPLLAPLPARWQPSTDAQHDVMALGIADDPATQSQPHVTLRPGVDRGLLVIGGAGTGKTTTARWIADQARRGGHDVVEVPRDTEGAWDALERAESRPPALFIADDADALLARFPTEHAQAAGDRLEAIVRDGGITGTTVILTVARLTGGASKVADLLPRRAVLALPTASDHTASGAPRDLFDPKRPPGRAVIDGLNVQLAMGEEPSPQDSESLGEVWRPTAPISGLVVRAAARRSQALRTGWGTGVSVVVVDDLPPGTTLAQVEQEHEGPIVLAGDGDAWQRAYALLQQVRSVGDMVVAADCANELRTLVGERDLPPYARPRASRAWFVSGGAPPRRIVLP</sequence>
<keyword evidence="2 3" id="KW-0067">ATP-binding</keyword>
<feature type="binding site" evidence="3">
    <location>
        <begin position="371"/>
        <end position="378"/>
    </location>
    <ligand>
        <name>ATP</name>
        <dbReference type="ChEBI" id="CHEBI:30616"/>
    </ligand>
</feature>
<dbReference type="CDD" id="cd01127">
    <property type="entry name" value="TrwB_TraG_TraD_VirD4"/>
    <property type="match status" value="1"/>
</dbReference>
<evidence type="ECO:0000313" key="7">
    <source>
        <dbReference type="Proteomes" id="UP001519362"/>
    </source>
</evidence>
<organism evidence="6 7">
    <name type="scientific">Microbacterium amylolyticum</name>
    <dbReference type="NCBI Taxonomy" id="936337"/>
    <lineage>
        <taxon>Bacteria</taxon>
        <taxon>Bacillati</taxon>
        <taxon>Actinomycetota</taxon>
        <taxon>Actinomycetes</taxon>
        <taxon>Micrococcales</taxon>
        <taxon>Microbacteriaceae</taxon>
        <taxon>Microbacterium</taxon>
    </lineage>
</organism>
<evidence type="ECO:0000313" key="6">
    <source>
        <dbReference type="EMBL" id="MBP2436233.1"/>
    </source>
</evidence>
<name>A0ABS4ZGQ3_9MICO</name>
<comment type="caution">
    <text evidence="6">The sequence shown here is derived from an EMBL/GenBank/DDBJ whole genome shotgun (WGS) entry which is preliminary data.</text>
</comment>
<evidence type="ECO:0000256" key="2">
    <source>
        <dbReference type="ARBA" id="ARBA00022840"/>
    </source>
</evidence>
<evidence type="ECO:0000256" key="4">
    <source>
        <dbReference type="SAM" id="MobiDB-lite"/>
    </source>
</evidence>
<gene>
    <name evidence="6" type="ORF">JOF34_000819</name>
</gene>
<keyword evidence="1 3" id="KW-0547">Nucleotide-binding</keyword>
<dbReference type="Gene3D" id="3.40.50.300">
    <property type="entry name" value="P-loop containing nucleotide triphosphate hydrolases"/>
    <property type="match status" value="3"/>
</dbReference>
<feature type="domain" description="FtsK" evidence="5">
    <location>
        <begin position="352"/>
        <end position="536"/>
    </location>
</feature>
<evidence type="ECO:0000256" key="3">
    <source>
        <dbReference type="PROSITE-ProRule" id="PRU00289"/>
    </source>
</evidence>
<evidence type="ECO:0000256" key="1">
    <source>
        <dbReference type="ARBA" id="ARBA00022741"/>
    </source>
</evidence>
<dbReference type="SUPFAM" id="SSF52540">
    <property type="entry name" value="P-loop containing nucleoside triphosphate hydrolases"/>
    <property type="match status" value="2"/>
</dbReference>
<dbReference type="PROSITE" id="PS50901">
    <property type="entry name" value="FTSK"/>
    <property type="match status" value="1"/>
</dbReference>